<keyword evidence="2" id="KW-0732">Signal</keyword>
<protein>
    <recommendedName>
        <fullName evidence="5">Gustatory receptor</fullName>
    </recommendedName>
</protein>
<keyword evidence="4" id="KW-1185">Reference proteome</keyword>
<feature type="transmembrane region" description="Helical" evidence="1">
    <location>
        <begin position="138"/>
        <end position="157"/>
    </location>
</feature>
<dbReference type="AlphaFoldDB" id="A0A8X6PTF9"/>
<feature type="transmembrane region" description="Helical" evidence="1">
    <location>
        <begin position="80"/>
        <end position="100"/>
    </location>
</feature>
<feature type="transmembrane region" description="Helical" evidence="1">
    <location>
        <begin position="232"/>
        <end position="251"/>
    </location>
</feature>
<feature type="chain" id="PRO_5036480710" description="Gustatory receptor" evidence="2">
    <location>
        <begin position="18"/>
        <end position="327"/>
    </location>
</feature>
<dbReference type="EMBL" id="BMAW01024593">
    <property type="protein sequence ID" value="GFT88503.1"/>
    <property type="molecule type" value="Genomic_DNA"/>
</dbReference>
<proteinExistence type="predicted"/>
<feature type="transmembrane region" description="Helical" evidence="1">
    <location>
        <begin position="293"/>
        <end position="322"/>
    </location>
</feature>
<name>A0A8X6PTF9_NEPPI</name>
<sequence length="327" mass="37441">MFHLFAIYLFLTSFIETYHSSDIKRGLAYIFIDVLSVFLWYSMRNKKKNLQTLILFANSNHHLSGASVNKNYDLLINNCILINVISTILLATLFTCLAHGEDDAVKFWTFGVECQSKTYKTVLNFIGGLAYYAVYTEYPSFFALSICILVYRYGLILRHFNEYIKNMDFSTISNKCFEIANTYFVVEEKVRLLKDTLSLSLFLMLVSGFFNIYTALSNVLTNEIPLYVSVELSSNAFTGGMIIFLLTIYCSRIPEYMIAIRQTLGSVIDKNQIAKLNMATELRLLKRIENKDAIYMSAVGVIYFKKSFLLPAFGTVLTYSVLIVKLN</sequence>
<keyword evidence="1" id="KW-0472">Membrane</keyword>
<evidence type="ECO:0000256" key="2">
    <source>
        <dbReference type="SAM" id="SignalP"/>
    </source>
</evidence>
<reference evidence="3" key="1">
    <citation type="submission" date="2020-08" db="EMBL/GenBank/DDBJ databases">
        <title>Multicomponent nature underlies the extraordinary mechanical properties of spider dragline silk.</title>
        <authorList>
            <person name="Kono N."/>
            <person name="Nakamura H."/>
            <person name="Mori M."/>
            <person name="Yoshida Y."/>
            <person name="Ohtoshi R."/>
            <person name="Malay A.D."/>
            <person name="Moran D.A.P."/>
            <person name="Tomita M."/>
            <person name="Numata K."/>
            <person name="Arakawa K."/>
        </authorList>
    </citation>
    <scope>NUCLEOTIDE SEQUENCE</scope>
</reference>
<dbReference type="OrthoDB" id="6453745at2759"/>
<evidence type="ECO:0000256" key="1">
    <source>
        <dbReference type="SAM" id="Phobius"/>
    </source>
</evidence>
<accession>A0A8X6PTF9</accession>
<feature type="transmembrane region" description="Helical" evidence="1">
    <location>
        <begin position="27"/>
        <end position="43"/>
    </location>
</feature>
<dbReference type="Proteomes" id="UP000887013">
    <property type="component" value="Unassembled WGS sequence"/>
</dbReference>
<comment type="caution">
    <text evidence="3">The sequence shown here is derived from an EMBL/GenBank/DDBJ whole genome shotgun (WGS) entry which is preliminary data.</text>
</comment>
<organism evidence="3 4">
    <name type="scientific">Nephila pilipes</name>
    <name type="common">Giant wood spider</name>
    <name type="synonym">Nephila maculata</name>
    <dbReference type="NCBI Taxonomy" id="299642"/>
    <lineage>
        <taxon>Eukaryota</taxon>
        <taxon>Metazoa</taxon>
        <taxon>Ecdysozoa</taxon>
        <taxon>Arthropoda</taxon>
        <taxon>Chelicerata</taxon>
        <taxon>Arachnida</taxon>
        <taxon>Araneae</taxon>
        <taxon>Araneomorphae</taxon>
        <taxon>Entelegynae</taxon>
        <taxon>Araneoidea</taxon>
        <taxon>Nephilidae</taxon>
        <taxon>Nephila</taxon>
    </lineage>
</organism>
<feature type="signal peptide" evidence="2">
    <location>
        <begin position="1"/>
        <end position="17"/>
    </location>
</feature>
<keyword evidence="1" id="KW-0812">Transmembrane</keyword>
<gene>
    <name evidence="3" type="primary">AVEN_56834_1</name>
    <name evidence="3" type="ORF">NPIL_113671</name>
</gene>
<feature type="transmembrane region" description="Helical" evidence="1">
    <location>
        <begin position="199"/>
        <end position="220"/>
    </location>
</feature>
<evidence type="ECO:0000313" key="4">
    <source>
        <dbReference type="Proteomes" id="UP000887013"/>
    </source>
</evidence>
<keyword evidence="1" id="KW-1133">Transmembrane helix</keyword>
<evidence type="ECO:0008006" key="5">
    <source>
        <dbReference type="Google" id="ProtNLM"/>
    </source>
</evidence>
<evidence type="ECO:0000313" key="3">
    <source>
        <dbReference type="EMBL" id="GFT88503.1"/>
    </source>
</evidence>